<evidence type="ECO:0000256" key="1">
    <source>
        <dbReference type="SAM" id="MobiDB-lite"/>
    </source>
</evidence>
<sequence>MVAAIDIEALECAARGSPPSSPPAIPNGTPDPTPSSQNPTSTANTAKKAPKRKNNKRKRRKGQQDETNPTPNSVGAATTEGPLSIVTQKASKKQKKSLQTEQERCPTPVEELVKLSVIELRKIAQDYSKQLMSDEDEEFFLALHQEQEKQQAIKAIERGVSLSMVFAILGRRIAVKEANRGLGVKDKTVMKQLSEAYSLLSEEEKAALATNPNLNDSPAEEDSSSPVDCEDDTDPSINPNLLRGTVSAKDQYEKAQKAMNTWLEQAVHIAKTCSCEFVIIGVSKHLGPHSFQFTQCTPGAIESNNAIDVVDGDNRFVACLQSFISGQSVGQIAVAQKLGKTHTNLKVLRSQLTHAMAKFTQTATQGILTEWPWTETNHNLWAAGYKLQLSTEPAFCVEWLKSPTRDRKIVEVRLFLRELRLEKICLIPRGAHEIEPTWDLNNPNVCPTCHQNKPAAGSLSPATHTQGNTASGGANTFEAEDLGGNPTASTTNTS</sequence>
<feature type="region of interest" description="Disordered" evidence="1">
    <location>
        <begin position="1"/>
        <end position="106"/>
    </location>
</feature>
<organism evidence="2 3">
    <name type="scientific">Puccinia coronata f. sp. avenae</name>
    <dbReference type="NCBI Taxonomy" id="200324"/>
    <lineage>
        <taxon>Eukaryota</taxon>
        <taxon>Fungi</taxon>
        <taxon>Dikarya</taxon>
        <taxon>Basidiomycota</taxon>
        <taxon>Pucciniomycotina</taxon>
        <taxon>Pucciniomycetes</taxon>
        <taxon>Pucciniales</taxon>
        <taxon>Pucciniaceae</taxon>
        <taxon>Puccinia</taxon>
    </lineage>
</organism>
<gene>
    <name evidence="2" type="ORF">PCANC_27106</name>
</gene>
<dbReference type="EMBL" id="PGCJ01001391">
    <property type="protein sequence ID" value="PLW05770.1"/>
    <property type="molecule type" value="Genomic_DNA"/>
</dbReference>
<keyword evidence="3" id="KW-1185">Reference proteome</keyword>
<reference evidence="2 3" key="1">
    <citation type="submission" date="2017-11" db="EMBL/GenBank/DDBJ databases">
        <title>De novo assembly and phasing of dikaryotic genomes from two isolates of Puccinia coronata f. sp. avenae, the causal agent of oat crown rust.</title>
        <authorList>
            <person name="Miller M.E."/>
            <person name="Zhang Y."/>
            <person name="Omidvar V."/>
            <person name="Sperschneider J."/>
            <person name="Schwessinger B."/>
            <person name="Raley C."/>
            <person name="Palmer J.M."/>
            <person name="Garnica D."/>
            <person name="Upadhyaya N."/>
            <person name="Rathjen J."/>
            <person name="Taylor J.M."/>
            <person name="Park R.F."/>
            <person name="Dodds P.N."/>
            <person name="Hirsch C.D."/>
            <person name="Kianian S.F."/>
            <person name="Figueroa M."/>
        </authorList>
    </citation>
    <scope>NUCLEOTIDE SEQUENCE [LARGE SCALE GENOMIC DNA]</scope>
    <source>
        <strain evidence="2">12NC29</strain>
    </source>
</reference>
<proteinExistence type="predicted"/>
<dbReference type="Proteomes" id="UP000235388">
    <property type="component" value="Unassembled WGS sequence"/>
</dbReference>
<name>A0A2N5RXR4_9BASI</name>
<feature type="compositionally biased region" description="Acidic residues" evidence="1">
    <location>
        <begin position="218"/>
        <end position="234"/>
    </location>
</feature>
<feature type="compositionally biased region" description="Polar residues" evidence="1">
    <location>
        <begin position="460"/>
        <end position="474"/>
    </location>
</feature>
<dbReference type="CDD" id="cd00084">
    <property type="entry name" value="HMG-box_SF"/>
    <property type="match status" value="1"/>
</dbReference>
<evidence type="ECO:0000313" key="2">
    <source>
        <dbReference type="EMBL" id="PLW05770.1"/>
    </source>
</evidence>
<protein>
    <submittedName>
        <fullName evidence="2">Uncharacterized protein</fullName>
    </submittedName>
</protein>
<feature type="region of interest" description="Disordered" evidence="1">
    <location>
        <begin position="455"/>
        <end position="494"/>
    </location>
</feature>
<accession>A0A2N5RXR4</accession>
<comment type="caution">
    <text evidence="2">The sequence shown here is derived from an EMBL/GenBank/DDBJ whole genome shotgun (WGS) entry which is preliminary data.</text>
</comment>
<feature type="region of interest" description="Disordered" evidence="1">
    <location>
        <begin position="209"/>
        <end position="243"/>
    </location>
</feature>
<feature type="compositionally biased region" description="Pro residues" evidence="1">
    <location>
        <begin position="19"/>
        <end position="33"/>
    </location>
</feature>
<feature type="compositionally biased region" description="Basic residues" evidence="1">
    <location>
        <begin position="48"/>
        <end position="61"/>
    </location>
</feature>
<dbReference type="AlphaFoldDB" id="A0A2N5RXR4"/>
<feature type="compositionally biased region" description="Polar residues" evidence="1">
    <location>
        <begin position="65"/>
        <end position="76"/>
    </location>
</feature>
<evidence type="ECO:0000313" key="3">
    <source>
        <dbReference type="Proteomes" id="UP000235388"/>
    </source>
</evidence>